<reference evidence="2" key="1">
    <citation type="submission" date="2022-11" db="UniProtKB">
        <authorList>
            <consortium name="WormBaseParasite"/>
        </authorList>
    </citation>
    <scope>IDENTIFICATION</scope>
</reference>
<evidence type="ECO:0000313" key="1">
    <source>
        <dbReference type="Proteomes" id="UP000887572"/>
    </source>
</evidence>
<protein>
    <submittedName>
        <fullName evidence="2">Uncharacterized protein</fullName>
    </submittedName>
</protein>
<proteinExistence type="predicted"/>
<keyword evidence="1" id="KW-1185">Reference proteome</keyword>
<dbReference type="AlphaFoldDB" id="A0A914I8L5"/>
<name>A0A914I8L5_GLORO</name>
<accession>A0A914I8L5</accession>
<evidence type="ECO:0000313" key="2">
    <source>
        <dbReference type="WBParaSite" id="Gr19_v10_g8496.t1"/>
    </source>
</evidence>
<dbReference type="WBParaSite" id="Gr19_v10_g8496.t1">
    <property type="protein sequence ID" value="Gr19_v10_g8496.t1"/>
    <property type="gene ID" value="Gr19_v10_g8496"/>
</dbReference>
<organism evidence="1 2">
    <name type="scientific">Globodera rostochiensis</name>
    <name type="common">Golden nematode worm</name>
    <name type="synonym">Heterodera rostochiensis</name>
    <dbReference type="NCBI Taxonomy" id="31243"/>
    <lineage>
        <taxon>Eukaryota</taxon>
        <taxon>Metazoa</taxon>
        <taxon>Ecdysozoa</taxon>
        <taxon>Nematoda</taxon>
        <taxon>Chromadorea</taxon>
        <taxon>Rhabditida</taxon>
        <taxon>Tylenchina</taxon>
        <taxon>Tylenchomorpha</taxon>
        <taxon>Tylenchoidea</taxon>
        <taxon>Heteroderidae</taxon>
        <taxon>Heteroderinae</taxon>
        <taxon>Globodera</taxon>
    </lineage>
</organism>
<dbReference type="Proteomes" id="UP000887572">
    <property type="component" value="Unplaced"/>
</dbReference>
<sequence length="280" mass="31414">MISDHSENPNLCYRWTKSGKAHISGLRYVCAGCRKLRDAKRVAKETPLPTRKVVGGEWADDGPSQQHFCQPFERTKVQGQEERRKVQAELAFGLRENVASARVRIDARVAQNYSDRAEEERNQIRHNACGNSKATTQALYRAQTKRLMSVMTLHGLASVGRWLVNFQEANQAGCEEEKTVVAIEDGQQQPNQPLAMTAEVDAGIEREKADVLAFLNTDFEEEQFVETLSRYFVRVGQLTGFNAPTNVEIDEQMQEDAVAEASLDESGIVQSIDEENIVPN</sequence>